<sequence>MPGFILNNVKLGLFVLFEKQNSVWICSLILKKIIFYIRMKRYIKGCLCIYADALHRQPLVI</sequence>
<dbReference type="AlphaFoldDB" id="A0A1Q6J286"/>
<comment type="caution">
    <text evidence="1">The sequence shown here is derived from an EMBL/GenBank/DDBJ whole genome shotgun (WGS) entry which is preliminary data.</text>
</comment>
<gene>
    <name evidence="1" type="ORF">BHV80_10590</name>
</gene>
<dbReference type="EMBL" id="MNQV01000196">
    <property type="protein sequence ID" value="OKZ47132.1"/>
    <property type="molecule type" value="Genomic_DNA"/>
</dbReference>
<evidence type="ECO:0000313" key="2">
    <source>
        <dbReference type="Proteomes" id="UP000186631"/>
    </source>
</evidence>
<dbReference type="Proteomes" id="UP000186631">
    <property type="component" value="Unassembled WGS sequence"/>
</dbReference>
<organism evidence="1 2">
    <name type="scientific">Phocaeicola vulgatus</name>
    <name type="common">Bacteroides vulgatus</name>
    <dbReference type="NCBI Taxonomy" id="821"/>
    <lineage>
        <taxon>Bacteria</taxon>
        <taxon>Pseudomonadati</taxon>
        <taxon>Bacteroidota</taxon>
        <taxon>Bacteroidia</taxon>
        <taxon>Bacteroidales</taxon>
        <taxon>Bacteroidaceae</taxon>
        <taxon>Phocaeicola</taxon>
    </lineage>
</organism>
<accession>A0A1Q6J286</accession>
<proteinExistence type="predicted"/>
<protein>
    <submittedName>
        <fullName evidence="1">Uncharacterized protein</fullName>
    </submittedName>
</protein>
<evidence type="ECO:0000313" key="1">
    <source>
        <dbReference type="EMBL" id="OKZ47132.1"/>
    </source>
</evidence>
<reference evidence="1 2" key="1">
    <citation type="journal article" date="2016" name="Nat. Biotechnol.">
        <title>Measurement of bacterial replication rates in microbial communities.</title>
        <authorList>
            <person name="Brown C.T."/>
            <person name="Olm M.R."/>
            <person name="Thomas B.C."/>
            <person name="Banfield J.F."/>
        </authorList>
    </citation>
    <scope>NUCLEOTIDE SEQUENCE [LARGE SCALE GENOMIC DNA]</scope>
    <source>
        <strain evidence="1">42_262</strain>
    </source>
</reference>
<name>A0A1Q6J286_PHOVU</name>